<dbReference type="PANTHER" id="PTHR42648">
    <property type="entry name" value="TRANSPOSASE, PUTATIVE-RELATED"/>
    <property type="match status" value="1"/>
</dbReference>
<keyword evidence="3" id="KW-0255">Endonuclease</keyword>
<keyword evidence="8" id="KW-0548">Nucleotidyltransferase</keyword>
<keyword evidence="7" id="KW-0695">RNA-directed DNA polymerase</keyword>
<evidence type="ECO:0000256" key="6">
    <source>
        <dbReference type="ARBA" id="ARBA00022908"/>
    </source>
</evidence>
<evidence type="ECO:0000313" key="10">
    <source>
        <dbReference type="EMBL" id="GEU82991.1"/>
    </source>
</evidence>
<evidence type="ECO:0000256" key="4">
    <source>
        <dbReference type="ARBA" id="ARBA00022801"/>
    </source>
</evidence>
<evidence type="ECO:0000256" key="8">
    <source>
        <dbReference type="ARBA" id="ARBA00022932"/>
    </source>
</evidence>
<organism evidence="10">
    <name type="scientific">Tanacetum cinerariifolium</name>
    <name type="common">Dalmatian daisy</name>
    <name type="synonym">Chrysanthemum cinerariifolium</name>
    <dbReference type="NCBI Taxonomy" id="118510"/>
    <lineage>
        <taxon>Eukaryota</taxon>
        <taxon>Viridiplantae</taxon>
        <taxon>Streptophyta</taxon>
        <taxon>Embryophyta</taxon>
        <taxon>Tracheophyta</taxon>
        <taxon>Spermatophyta</taxon>
        <taxon>Magnoliopsida</taxon>
        <taxon>eudicotyledons</taxon>
        <taxon>Gunneridae</taxon>
        <taxon>Pentapetalae</taxon>
        <taxon>asterids</taxon>
        <taxon>campanulids</taxon>
        <taxon>Asterales</taxon>
        <taxon>Asteraceae</taxon>
        <taxon>Asteroideae</taxon>
        <taxon>Anthemideae</taxon>
        <taxon>Anthemidinae</taxon>
        <taxon>Tanacetum</taxon>
    </lineage>
</organism>
<dbReference type="EMBL" id="BKCJ010008592">
    <property type="protein sequence ID" value="GEU82991.1"/>
    <property type="molecule type" value="Genomic_DNA"/>
</dbReference>
<evidence type="ECO:0000256" key="7">
    <source>
        <dbReference type="ARBA" id="ARBA00022918"/>
    </source>
</evidence>
<reference evidence="10" key="1">
    <citation type="journal article" date="2019" name="Sci. Rep.">
        <title>Draft genome of Tanacetum cinerariifolium, the natural source of mosquito coil.</title>
        <authorList>
            <person name="Yamashiro T."/>
            <person name="Shiraishi A."/>
            <person name="Satake H."/>
            <person name="Nakayama K."/>
        </authorList>
    </citation>
    <scope>NUCLEOTIDE SEQUENCE</scope>
</reference>
<keyword evidence="9" id="KW-0233">DNA recombination</keyword>
<protein>
    <submittedName>
        <fullName evidence="10">Zinc finger, CCHC-type</fullName>
    </submittedName>
</protein>
<dbReference type="GO" id="GO:0004519">
    <property type="term" value="F:endonuclease activity"/>
    <property type="evidence" value="ECO:0007669"/>
    <property type="project" value="UniProtKB-KW"/>
</dbReference>
<dbReference type="GO" id="GO:0016787">
    <property type="term" value="F:hydrolase activity"/>
    <property type="evidence" value="ECO:0007669"/>
    <property type="project" value="UniProtKB-KW"/>
</dbReference>
<gene>
    <name evidence="10" type="ORF">Tci_054969</name>
</gene>
<keyword evidence="4" id="KW-0378">Hydrolase</keyword>
<evidence type="ECO:0000256" key="5">
    <source>
        <dbReference type="ARBA" id="ARBA00022842"/>
    </source>
</evidence>
<name>A0A6L2N9Z4_TANCI</name>
<evidence type="ECO:0000256" key="9">
    <source>
        <dbReference type="ARBA" id="ARBA00023172"/>
    </source>
</evidence>
<evidence type="ECO:0000256" key="2">
    <source>
        <dbReference type="ARBA" id="ARBA00022723"/>
    </source>
</evidence>
<proteinExistence type="predicted"/>
<dbReference type="GO" id="GO:0003964">
    <property type="term" value="F:RNA-directed DNA polymerase activity"/>
    <property type="evidence" value="ECO:0007669"/>
    <property type="project" value="UniProtKB-KW"/>
</dbReference>
<dbReference type="InterPro" id="IPR039537">
    <property type="entry name" value="Retrotran_Ty1/copia-like"/>
</dbReference>
<dbReference type="GO" id="GO:0003887">
    <property type="term" value="F:DNA-directed DNA polymerase activity"/>
    <property type="evidence" value="ECO:0007669"/>
    <property type="project" value="UniProtKB-KW"/>
</dbReference>
<evidence type="ECO:0000256" key="1">
    <source>
        <dbReference type="ARBA" id="ARBA00022722"/>
    </source>
</evidence>
<accession>A0A6L2N9Z4</accession>
<dbReference type="PANTHER" id="PTHR42648:SF11">
    <property type="entry name" value="TRANSPOSON TY4-P GAG-POL POLYPROTEIN"/>
    <property type="match status" value="1"/>
</dbReference>
<dbReference type="GO" id="GO:0006310">
    <property type="term" value="P:DNA recombination"/>
    <property type="evidence" value="ECO:0007669"/>
    <property type="project" value="UniProtKB-KW"/>
</dbReference>
<evidence type="ECO:0000256" key="3">
    <source>
        <dbReference type="ARBA" id="ARBA00022759"/>
    </source>
</evidence>
<keyword evidence="8" id="KW-0808">Transferase</keyword>
<dbReference type="GO" id="GO:0015074">
    <property type="term" value="P:DNA integration"/>
    <property type="evidence" value="ECO:0007669"/>
    <property type="project" value="UniProtKB-KW"/>
</dbReference>
<keyword evidence="1" id="KW-0540">Nuclease</keyword>
<comment type="caution">
    <text evidence="10">The sequence shown here is derived from an EMBL/GenBank/DDBJ whole genome shotgun (WGS) entry which is preliminary data.</text>
</comment>
<keyword evidence="6" id="KW-0229">DNA integration</keyword>
<dbReference type="GO" id="GO:0046872">
    <property type="term" value="F:metal ion binding"/>
    <property type="evidence" value="ECO:0007669"/>
    <property type="project" value="UniProtKB-KW"/>
</dbReference>
<keyword evidence="5" id="KW-0460">Magnesium</keyword>
<keyword evidence="2" id="KW-0479">Metal-binding</keyword>
<keyword evidence="8" id="KW-0239">DNA-directed DNA polymerase</keyword>
<sequence length="279" mass="31957">MAGAKMDIEIFDETGDFRLWRVKMSALLIRHGCEAAVKILPTNMEAEAKAELNKKAHSAVILCLRNKILREVTWETTAAGFGLNFLLYGREALTLDDVMSTLNLQDIKEMSKGKGNDVWIAQTSWEEATCTTPYLINRSPSTTIEKKTPMEMWSGHLSDYEILRVFICVAYSHVKRVSSSQERLSVGSRYRVREKNETFRFQCESNMAAYAFDAQEEEDTHEPLIYQEAVAYEDISKWKVVMEEEINSLRKNKTWALVDHLAGAKAGEQQMVVQDKRRD</sequence>
<dbReference type="AlphaFoldDB" id="A0A6L2N9Z4"/>